<proteinExistence type="predicted"/>
<organism evidence="1 2">
    <name type="scientific">Bartonella doshiae</name>
    <dbReference type="NCBI Taxonomy" id="33044"/>
    <lineage>
        <taxon>Bacteria</taxon>
        <taxon>Pseudomonadati</taxon>
        <taxon>Pseudomonadota</taxon>
        <taxon>Alphaproteobacteria</taxon>
        <taxon>Hyphomicrobiales</taxon>
        <taxon>Bartonellaceae</taxon>
        <taxon>Bartonella</taxon>
    </lineage>
</organism>
<dbReference type="AlphaFoldDB" id="A0A380ZH21"/>
<gene>
    <name evidence="1" type="ORF">NCTC12862_01213</name>
</gene>
<name>A0A380ZH21_BARDO</name>
<dbReference type="EMBL" id="UFTF01000001">
    <property type="protein sequence ID" value="SUV45475.1"/>
    <property type="molecule type" value="Genomic_DNA"/>
</dbReference>
<dbReference type="InterPro" id="IPR011004">
    <property type="entry name" value="Trimer_LpxA-like_sf"/>
</dbReference>
<evidence type="ECO:0008006" key="3">
    <source>
        <dbReference type="Google" id="ProtNLM"/>
    </source>
</evidence>
<dbReference type="RefSeq" id="WP_004857214.1">
    <property type="nucleotide sequence ID" value="NZ_CACVBH010000014.1"/>
</dbReference>
<reference evidence="1 2" key="1">
    <citation type="submission" date="2018-06" db="EMBL/GenBank/DDBJ databases">
        <authorList>
            <consortium name="Pathogen Informatics"/>
            <person name="Doyle S."/>
        </authorList>
    </citation>
    <scope>NUCLEOTIDE SEQUENCE [LARGE SCALE GENOMIC DNA]</scope>
    <source>
        <strain evidence="1 2">NCTC12862</strain>
    </source>
</reference>
<sequence>MKKYEFTNETKQVYDADTRQPKHFYRIRALRDFDDVKAGDLGGFIEKEDNLSHDGNCWVYDNAIVSYGAIVSENAKIRNEAIVADDAKVYGNVIVSDKAKIYGRDTHVYGNAKVFDNACVSGTMWFREKGWVYGKCVVNGNAKVYGDAALKEKKTFRDDVCSNDAISEKAA</sequence>
<dbReference type="OrthoDB" id="7923656at2"/>
<accession>A0A380ZH21</accession>
<evidence type="ECO:0000313" key="1">
    <source>
        <dbReference type="EMBL" id="SUV45475.1"/>
    </source>
</evidence>
<dbReference type="SUPFAM" id="SSF51161">
    <property type="entry name" value="Trimeric LpxA-like enzymes"/>
    <property type="match status" value="1"/>
</dbReference>
<dbReference type="Gene3D" id="2.160.10.10">
    <property type="entry name" value="Hexapeptide repeat proteins"/>
    <property type="match status" value="1"/>
</dbReference>
<protein>
    <recommendedName>
        <fullName evidence="3">UDP-3-O-[3-hydroxymyristoyl] glucosamine N-acyltransferase</fullName>
    </recommendedName>
</protein>
<evidence type="ECO:0000313" key="2">
    <source>
        <dbReference type="Proteomes" id="UP000254950"/>
    </source>
</evidence>
<dbReference type="Proteomes" id="UP000254950">
    <property type="component" value="Unassembled WGS sequence"/>
</dbReference>